<sequence>MRMECCLVDVIEGKGMSTEEVADSVGISVGILARIDEGDFLALRKSTLTRLCEVLDCQVGDILKMVDG</sequence>
<dbReference type="SUPFAM" id="SSF47413">
    <property type="entry name" value="lambda repressor-like DNA-binding domains"/>
    <property type="match status" value="1"/>
</dbReference>
<evidence type="ECO:0000313" key="2">
    <source>
        <dbReference type="EMBL" id="MSA94893.1"/>
    </source>
</evidence>
<dbReference type="EMBL" id="WKZA01000027">
    <property type="protein sequence ID" value="MSA94893.1"/>
    <property type="molecule type" value="Genomic_DNA"/>
</dbReference>
<evidence type="ECO:0000313" key="5">
    <source>
        <dbReference type="Proteomes" id="UP000462865"/>
    </source>
</evidence>
<organism evidence="3 4">
    <name type="scientific">Gordonibacter urolithinfaciens</name>
    <dbReference type="NCBI Taxonomy" id="1335613"/>
    <lineage>
        <taxon>Bacteria</taxon>
        <taxon>Bacillati</taxon>
        <taxon>Actinomycetota</taxon>
        <taxon>Coriobacteriia</taxon>
        <taxon>Eggerthellales</taxon>
        <taxon>Eggerthellaceae</taxon>
        <taxon>Gordonibacter</taxon>
    </lineage>
</organism>
<protein>
    <submittedName>
        <fullName evidence="2">Helix-turn-helix domain-containing protein</fullName>
    </submittedName>
    <submittedName>
        <fullName evidence="3">Transcriptional regulator</fullName>
    </submittedName>
</protein>
<dbReference type="Proteomes" id="UP000462865">
    <property type="component" value="Unassembled WGS sequence"/>
</dbReference>
<evidence type="ECO:0000259" key="1">
    <source>
        <dbReference type="Pfam" id="PF13443"/>
    </source>
</evidence>
<dbReference type="Gene3D" id="1.10.260.40">
    <property type="entry name" value="lambda repressor-like DNA-binding domains"/>
    <property type="match status" value="1"/>
</dbReference>
<reference evidence="4" key="1">
    <citation type="submission" date="2018-05" db="EMBL/GenBank/DDBJ databases">
        <title>Genome Sequencing of selected type strains of the family Eggerthellaceae.</title>
        <authorList>
            <person name="Danylec N."/>
            <person name="Stoll D.A."/>
            <person name="Doetsch A."/>
            <person name="Huch M."/>
        </authorList>
    </citation>
    <scope>NUCLEOTIDE SEQUENCE [LARGE SCALE GENOMIC DNA]</scope>
    <source>
        <strain evidence="4">DSM 27213</strain>
    </source>
</reference>
<reference evidence="3" key="2">
    <citation type="journal article" date="2019" name="Int. J. Syst. Evol. Microbiol.">
        <title>Gordonibacter faecihominis is a later heterotypic synonym of Gordonibacter urolithinfaciens.</title>
        <authorList>
            <person name="Danylec N."/>
            <person name="Stoll D.A."/>
            <person name="Huch M."/>
        </authorList>
    </citation>
    <scope>NUCLEOTIDE SEQUENCE</scope>
    <source>
        <strain evidence="3">DSM 27213</strain>
    </source>
</reference>
<dbReference type="CDD" id="cd00093">
    <property type="entry name" value="HTH_XRE"/>
    <property type="match status" value="1"/>
</dbReference>
<feature type="domain" description="HTH cro/C1-type" evidence="1">
    <location>
        <begin position="12"/>
        <end position="67"/>
    </location>
</feature>
<reference evidence="2 5" key="4">
    <citation type="journal article" date="2019" name="Nat. Med.">
        <title>A library of human gut bacterial isolates paired with longitudinal multiomics data enables mechanistic microbiome research.</title>
        <authorList>
            <person name="Poyet M."/>
            <person name="Groussin M."/>
            <person name="Gibbons S.M."/>
            <person name="Avila-Pacheco J."/>
            <person name="Jiang X."/>
            <person name="Kearney S.M."/>
            <person name="Perrotta A.R."/>
            <person name="Berdy B."/>
            <person name="Zhao S."/>
            <person name="Lieberman T.D."/>
            <person name="Swanson P.K."/>
            <person name="Smith M."/>
            <person name="Roesemann S."/>
            <person name="Alexander J.E."/>
            <person name="Rich S.A."/>
            <person name="Livny J."/>
            <person name="Vlamakis H."/>
            <person name="Clish C."/>
            <person name="Bullock K."/>
            <person name="Deik A."/>
            <person name="Scott J."/>
            <person name="Pierce K.A."/>
            <person name="Xavier R.J."/>
            <person name="Alm E.J."/>
        </authorList>
    </citation>
    <scope>NUCLEOTIDE SEQUENCE [LARGE SCALE GENOMIC DNA]</scope>
    <source>
        <strain evidence="2 5">BIOML-A1</strain>
    </source>
</reference>
<dbReference type="GO" id="GO:0003677">
    <property type="term" value="F:DNA binding"/>
    <property type="evidence" value="ECO:0007669"/>
    <property type="project" value="InterPro"/>
</dbReference>
<evidence type="ECO:0000313" key="3">
    <source>
        <dbReference type="EMBL" id="ROT89985.1"/>
    </source>
</evidence>
<dbReference type="EMBL" id="QIBW01000007">
    <property type="protein sequence ID" value="ROT89985.1"/>
    <property type="molecule type" value="Genomic_DNA"/>
</dbReference>
<accession>A0A423UKG1</accession>
<dbReference type="PANTHER" id="PTHR37301:SF1">
    <property type="entry name" value="DNA-BINDING PROTEIN"/>
    <property type="match status" value="1"/>
</dbReference>
<proteinExistence type="predicted"/>
<gene>
    <name evidence="3" type="ORF">DMP12_07730</name>
    <name evidence="2" type="ORF">GKG38_07445</name>
</gene>
<dbReference type="Pfam" id="PF13443">
    <property type="entry name" value="HTH_26"/>
    <property type="match status" value="1"/>
</dbReference>
<dbReference type="Proteomes" id="UP000285258">
    <property type="component" value="Unassembled WGS sequence"/>
</dbReference>
<evidence type="ECO:0000313" key="4">
    <source>
        <dbReference type="Proteomes" id="UP000285258"/>
    </source>
</evidence>
<name>A0A423UKG1_9ACTN</name>
<dbReference type="InterPro" id="IPR001387">
    <property type="entry name" value="Cro/C1-type_HTH"/>
</dbReference>
<dbReference type="PANTHER" id="PTHR37301">
    <property type="entry name" value="DNA-BINDING PROTEIN-RELATED"/>
    <property type="match status" value="1"/>
</dbReference>
<comment type="caution">
    <text evidence="3">The sequence shown here is derived from an EMBL/GenBank/DDBJ whole genome shotgun (WGS) entry which is preliminary data.</text>
</comment>
<dbReference type="InterPro" id="IPR010982">
    <property type="entry name" value="Lambda_DNA-bd_dom_sf"/>
</dbReference>
<dbReference type="AlphaFoldDB" id="A0A423UKG1"/>
<reference evidence="3" key="3">
    <citation type="journal article" date="2019" name="Microbiol. Resour. Announc.">
        <title>Draft Genome Sequences of Type Strains of Gordonibacter faecihominis, Paraeggerthella hongkongensis, Parvibacter caecicola,Slackia equolifaciens, Slackia faecicanis, and Slackia isoflavoniconvertens.</title>
        <authorList>
            <person name="Danylec N."/>
            <person name="Stoll D.A."/>
            <person name="Dotsch A."/>
            <person name="Huch M."/>
        </authorList>
    </citation>
    <scope>NUCLEOTIDE SEQUENCE</scope>
    <source>
        <strain evidence="3">DSM 27213</strain>
    </source>
</reference>